<evidence type="ECO:0000256" key="1">
    <source>
        <dbReference type="SAM" id="MobiDB-lite"/>
    </source>
</evidence>
<keyword evidence="2" id="KW-0812">Transmembrane</keyword>
<proteinExistence type="predicted"/>
<feature type="transmembrane region" description="Helical" evidence="2">
    <location>
        <begin position="35"/>
        <end position="55"/>
    </location>
</feature>
<evidence type="ECO:0000313" key="3">
    <source>
        <dbReference type="EMBL" id="NGO73616.1"/>
    </source>
</evidence>
<evidence type="ECO:0000313" key="4">
    <source>
        <dbReference type="Proteomes" id="UP000477722"/>
    </source>
</evidence>
<keyword evidence="4" id="KW-1185">Reference proteome</keyword>
<reference evidence="3 4" key="1">
    <citation type="submission" date="2020-02" db="EMBL/GenBank/DDBJ databases">
        <title>Whole-genome analyses of novel actinobacteria.</title>
        <authorList>
            <person name="Sahin N."/>
            <person name="Tatar D."/>
        </authorList>
    </citation>
    <scope>NUCLEOTIDE SEQUENCE [LARGE SCALE GENOMIC DNA]</scope>
    <source>
        <strain evidence="3 4">SB3404</strain>
    </source>
</reference>
<dbReference type="EMBL" id="JAAKZZ010000811">
    <property type="protein sequence ID" value="NGO73616.1"/>
    <property type="molecule type" value="Genomic_DNA"/>
</dbReference>
<gene>
    <name evidence="3" type="ORF">G5C65_35895</name>
</gene>
<organism evidence="3 4">
    <name type="scientific">Streptomyces boncukensis</name>
    <dbReference type="NCBI Taxonomy" id="2711219"/>
    <lineage>
        <taxon>Bacteria</taxon>
        <taxon>Bacillati</taxon>
        <taxon>Actinomycetota</taxon>
        <taxon>Actinomycetes</taxon>
        <taxon>Kitasatosporales</taxon>
        <taxon>Streptomycetaceae</taxon>
        <taxon>Streptomyces</taxon>
    </lineage>
</organism>
<accession>A0A6G4X7U6</accession>
<dbReference type="Proteomes" id="UP000477722">
    <property type="component" value="Unassembled WGS sequence"/>
</dbReference>
<sequence length="264" mass="27219">MTTDRAVRAGRAAVFAAVCVLLAAVGHAAMSGTPLPWWALCGSFAVTGAAAWPLAGRERSRTAVTLAAVLVQAVLHSAFALSQALTAARGAPEGSGSAPSFAQQWASYLLCGEESGPPLTQRRSVELLARAGLGHHPDGPPPGGTHAAPATHAVDGMSGGMDGGMQHMAGMSPTGMLAAHLLAALLSGLWLAYGERAVFRLGRTGTTLLLLQLLAPLRWLFHCPLVPAPPPAEPHRDHAVARPRRLLLVHVITSRGPPSARAAV</sequence>
<keyword evidence="2" id="KW-0472">Membrane</keyword>
<feature type="compositionally biased region" description="Low complexity" evidence="1">
    <location>
        <begin position="144"/>
        <end position="156"/>
    </location>
</feature>
<evidence type="ECO:0008006" key="5">
    <source>
        <dbReference type="Google" id="ProtNLM"/>
    </source>
</evidence>
<feature type="region of interest" description="Disordered" evidence="1">
    <location>
        <begin position="134"/>
        <end position="160"/>
    </location>
</feature>
<protein>
    <recommendedName>
        <fullName evidence="5">Integral membrane protein</fullName>
    </recommendedName>
</protein>
<comment type="caution">
    <text evidence="3">The sequence shown here is derived from an EMBL/GenBank/DDBJ whole genome shotgun (WGS) entry which is preliminary data.</text>
</comment>
<feature type="transmembrane region" description="Helical" evidence="2">
    <location>
        <begin position="62"/>
        <end position="81"/>
    </location>
</feature>
<name>A0A6G4X7U6_9ACTN</name>
<feature type="transmembrane region" description="Helical" evidence="2">
    <location>
        <begin position="12"/>
        <end position="29"/>
    </location>
</feature>
<dbReference type="AlphaFoldDB" id="A0A6G4X7U6"/>
<dbReference type="RefSeq" id="WP_165303240.1">
    <property type="nucleotide sequence ID" value="NZ_JAAKZZ010000811.1"/>
</dbReference>
<evidence type="ECO:0000256" key="2">
    <source>
        <dbReference type="SAM" id="Phobius"/>
    </source>
</evidence>
<keyword evidence="2" id="KW-1133">Transmembrane helix</keyword>
<feature type="transmembrane region" description="Helical" evidence="2">
    <location>
        <begin position="175"/>
        <end position="193"/>
    </location>
</feature>